<dbReference type="InterPro" id="IPR003660">
    <property type="entry name" value="HAMP_dom"/>
</dbReference>
<dbReference type="InterPro" id="IPR051310">
    <property type="entry name" value="MCP_chemotaxis"/>
</dbReference>
<name>A0A9X3CC12_9VIBR</name>
<keyword evidence="4" id="KW-0812">Transmembrane</keyword>
<evidence type="ECO:0000313" key="7">
    <source>
        <dbReference type="Proteomes" id="UP001155586"/>
    </source>
</evidence>
<keyword evidence="3" id="KW-0175">Coiled coil</keyword>
<keyword evidence="4" id="KW-1133">Transmembrane helix</keyword>
<keyword evidence="4" id="KW-0472">Membrane</keyword>
<proteinExistence type="inferred from homology"/>
<dbReference type="Gene3D" id="1.10.287.950">
    <property type="entry name" value="Methyl-accepting chemotaxis protein"/>
    <property type="match status" value="1"/>
</dbReference>
<dbReference type="EMBL" id="JAKRRX010000013">
    <property type="protein sequence ID" value="MCW8332958.1"/>
    <property type="molecule type" value="Genomic_DNA"/>
</dbReference>
<reference evidence="6" key="1">
    <citation type="submission" date="2022-02" db="EMBL/GenBank/DDBJ databases">
        <title>Vibrio sp. nov., a new bacterium isolated from Bohai sea, China.</title>
        <authorList>
            <person name="Yuan Y."/>
        </authorList>
    </citation>
    <scope>NUCLEOTIDE SEQUENCE</scope>
    <source>
        <strain evidence="6">DBSS07</strain>
    </source>
</reference>
<evidence type="ECO:0000256" key="2">
    <source>
        <dbReference type="ARBA" id="ARBA00029447"/>
    </source>
</evidence>
<dbReference type="PANTHER" id="PTHR43531">
    <property type="entry name" value="PROTEIN ICFG"/>
    <property type="match status" value="1"/>
</dbReference>
<protein>
    <submittedName>
        <fullName evidence="6">Methyl-accepting chemotaxis protein</fullName>
    </submittedName>
</protein>
<dbReference type="GO" id="GO:0005886">
    <property type="term" value="C:plasma membrane"/>
    <property type="evidence" value="ECO:0007669"/>
    <property type="project" value="TreeGrafter"/>
</dbReference>
<sequence>MKTKTKRPLSLIHTISAIFITITVFVAVISFTSIKSIERIGNNFEALSTQALPQALNNAKLTQSILEQAKLLSYGMQATSTSELLSIEGSVAQVIETNQELLNDSRRLVFGENALAQHQSLEEQIGRLNQSSMAILESKAALLEMQQQISDEVTGFRYGLSSIGPEMNRISSFLSVDNPVSTDAANRFIASASSMESTFLMLMMQTDLEKAELEYKEMRNRVAGINLAYDDFLEWHPDVVEFASLITPYEMVKKGFEEQGVLKQILNKLQHSELLQEKVSNAVTAANQTVTLLDEISTRAQVDITERAMVVDSVMESAKYTLVVVGLVIGCIVLTCWLGLRAWINRGLQGITHSLKALTNYDYSLTAKLQGPKELQILSSNLNTVIETTRDSISSVTRNCETLYQSAEVSHQAAEQSKSTLKTQNHSLDSMVATVTQLEASIKEIATVTNGSYSESVTASEASSRGVSVVESNNI</sequence>
<gene>
    <name evidence="6" type="ORF">MD483_03835</name>
</gene>
<dbReference type="RefSeq" id="WP_265686653.1">
    <property type="nucleotide sequence ID" value="NZ_JAKRRX010000013.1"/>
</dbReference>
<feature type="transmembrane region" description="Helical" evidence="4">
    <location>
        <begin position="320"/>
        <end position="340"/>
    </location>
</feature>
<evidence type="ECO:0000256" key="1">
    <source>
        <dbReference type="ARBA" id="ARBA00022500"/>
    </source>
</evidence>
<feature type="transmembrane region" description="Helical" evidence="4">
    <location>
        <begin position="12"/>
        <end position="34"/>
    </location>
</feature>
<organism evidence="6 7">
    <name type="scientific">Vibrio paucivorans</name>
    <dbReference type="NCBI Taxonomy" id="2829489"/>
    <lineage>
        <taxon>Bacteria</taxon>
        <taxon>Pseudomonadati</taxon>
        <taxon>Pseudomonadota</taxon>
        <taxon>Gammaproteobacteria</taxon>
        <taxon>Vibrionales</taxon>
        <taxon>Vibrionaceae</taxon>
        <taxon>Vibrio</taxon>
    </lineage>
</organism>
<keyword evidence="7" id="KW-1185">Reference proteome</keyword>
<dbReference type="GO" id="GO:0004888">
    <property type="term" value="F:transmembrane signaling receptor activity"/>
    <property type="evidence" value="ECO:0007669"/>
    <property type="project" value="TreeGrafter"/>
</dbReference>
<comment type="similarity">
    <text evidence="2">Belongs to the methyl-accepting chemotaxis (MCP) protein family.</text>
</comment>
<keyword evidence="1" id="KW-0145">Chemotaxis</keyword>
<evidence type="ECO:0000259" key="5">
    <source>
        <dbReference type="PROSITE" id="PS50885"/>
    </source>
</evidence>
<dbReference type="GO" id="GO:0007165">
    <property type="term" value="P:signal transduction"/>
    <property type="evidence" value="ECO:0007669"/>
    <property type="project" value="InterPro"/>
</dbReference>
<evidence type="ECO:0000313" key="6">
    <source>
        <dbReference type="EMBL" id="MCW8332958.1"/>
    </source>
</evidence>
<dbReference type="PANTHER" id="PTHR43531:SF11">
    <property type="entry name" value="METHYL-ACCEPTING CHEMOTAXIS PROTEIN 3"/>
    <property type="match status" value="1"/>
</dbReference>
<feature type="non-terminal residue" evidence="6">
    <location>
        <position position="475"/>
    </location>
</feature>
<dbReference type="AlphaFoldDB" id="A0A9X3CC12"/>
<dbReference type="Proteomes" id="UP001155586">
    <property type="component" value="Unassembled WGS sequence"/>
</dbReference>
<feature type="coiled-coil region" evidence="3">
    <location>
        <begin position="201"/>
        <end position="228"/>
    </location>
</feature>
<accession>A0A9X3CC12</accession>
<feature type="domain" description="HAMP" evidence="5">
    <location>
        <begin position="342"/>
        <end position="394"/>
    </location>
</feature>
<dbReference type="GO" id="GO:0006935">
    <property type="term" value="P:chemotaxis"/>
    <property type="evidence" value="ECO:0007669"/>
    <property type="project" value="UniProtKB-KW"/>
</dbReference>
<dbReference type="PROSITE" id="PS50885">
    <property type="entry name" value="HAMP"/>
    <property type="match status" value="1"/>
</dbReference>
<evidence type="ECO:0000256" key="4">
    <source>
        <dbReference type="SAM" id="Phobius"/>
    </source>
</evidence>
<comment type="caution">
    <text evidence="6">The sequence shown here is derived from an EMBL/GenBank/DDBJ whole genome shotgun (WGS) entry which is preliminary data.</text>
</comment>
<evidence type="ECO:0000256" key="3">
    <source>
        <dbReference type="SAM" id="Coils"/>
    </source>
</evidence>